<dbReference type="SMART" id="SM00530">
    <property type="entry name" value="HTH_XRE"/>
    <property type="match status" value="1"/>
</dbReference>
<evidence type="ECO:0000259" key="1">
    <source>
        <dbReference type="PROSITE" id="PS50943"/>
    </source>
</evidence>
<reference evidence="2 3" key="1">
    <citation type="submission" date="2015-07" db="EMBL/GenBank/DDBJ databases">
        <title>High-quality draft genome sequence of Oceanobacillus caeni HM6, a bacillus isolated from a human feces.</title>
        <authorList>
            <person name="Kumar J."/>
            <person name="Verma M.K."/>
            <person name="Pandey R."/>
            <person name="Bhambi M."/>
            <person name="Chauhan N."/>
        </authorList>
    </citation>
    <scope>NUCLEOTIDE SEQUENCE [LARGE SCALE GENOMIC DNA]</scope>
    <source>
        <strain evidence="2 3">HM6</strain>
    </source>
</reference>
<dbReference type="RefSeq" id="WP_060668252.1">
    <property type="nucleotide sequence ID" value="NZ_JANKBL010000002.1"/>
</dbReference>
<organism evidence="2 3">
    <name type="scientific">Oceanobacillus caeni</name>
    <dbReference type="NCBI Taxonomy" id="405946"/>
    <lineage>
        <taxon>Bacteria</taxon>
        <taxon>Bacillati</taxon>
        <taxon>Bacillota</taxon>
        <taxon>Bacilli</taxon>
        <taxon>Bacillales</taxon>
        <taxon>Bacillaceae</taxon>
        <taxon>Oceanobacillus</taxon>
    </lineage>
</organism>
<dbReference type="SUPFAM" id="SSF47413">
    <property type="entry name" value="lambda repressor-like DNA-binding domains"/>
    <property type="match status" value="1"/>
</dbReference>
<dbReference type="Gene3D" id="1.10.260.40">
    <property type="entry name" value="lambda repressor-like DNA-binding domains"/>
    <property type="match status" value="1"/>
</dbReference>
<gene>
    <name evidence="2" type="ORF">AFL42_07355</name>
</gene>
<dbReference type="CDD" id="cd00093">
    <property type="entry name" value="HTH_XRE"/>
    <property type="match status" value="1"/>
</dbReference>
<dbReference type="PANTHER" id="PTHR43236:SF1">
    <property type="entry name" value="BLL7220 PROTEIN"/>
    <property type="match status" value="1"/>
</dbReference>
<protein>
    <recommendedName>
        <fullName evidence="1">HTH cro/C1-type domain-containing protein</fullName>
    </recommendedName>
</protein>
<proteinExistence type="predicted"/>
<evidence type="ECO:0000313" key="2">
    <source>
        <dbReference type="EMBL" id="KPH76104.1"/>
    </source>
</evidence>
<dbReference type="Pfam" id="PF12844">
    <property type="entry name" value="HTH_19"/>
    <property type="match status" value="1"/>
</dbReference>
<evidence type="ECO:0000313" key="3">
    <source>
        <dbReference type="Proteomes" id="UP000037854"/>
    </source>
</evidence>
<accession>A0ABR5MK66</accession>
<dbReference type="PANTHER" id="PTHR43236">
    <property type="entry name" value="ANTITOXIN HIGA1"/>
    <property type="match status" value="1"/>
</dbReference>
<feature type="domain" description="HTH cro/C1-type" evidence="1">
    <location>
        <begin position="8"/>
        <end position="62"/>
    </location>
</feature>
<dbReference type="InterPro" id="IPR052345">
    <property type="entry name" value="Rad_response_metalloprotease"/>
</dbReference>
<dbReference type="PROSITE" id="PS50943">
    <property type="entry name" value="HTH_CROC1"/>
    <property type="match status" value="1"/>
</dbReference>
<dbReference type="Proteomes" id="UP000037854">
    <property type="component" value="Unassembled WGS sequence"/>
</dbReference>
<dbReference type="InterPro" id="IPR010982">
    <property type="entry name" value="Lambda_DNA-bd_dom_sf"/>
</dbReference>
<name>A0ABR5MK66_9BACI</name>
<dbReference type="InterPro" id="IPR001387">
    <property type="entry name" value="Cro/C1-type_HTH"/>
</dbReference>
<sequence length="147" mass="16566">MSTLGERLKLARERTGLKQTQVKERTNINNKTLSGYENNVSEPDSATLGVLAELYGVSYKWLITGEGSMAKKSSHNLTEKDERDIAKRMEKMKKDLIEGNANGGLSYRGEPMSEEAIESLLEALEHAERIATLANKKYTPKKYRDKE</sequence>
<keyword evidence="3" id="KW-1185">Reference proteome</keyword>
<dbReference type="EMBL" id="LGTK01000018">
    <property type="protein sequence ID" value="KPH76104.1"/>
    <property type="molecule type" value="Genomic_DNA"/>
</dbReference>
<comment type="caution">
    <text evidence="2">The sequence shown here is derived from an EMBL/GenBank/DDBJ whole genome shotgun (WGS) entry which is preliminary data.</text>
</comment>